<comment type="caution">
    <text evidence="1">The sequence shown here is derived from an EMBL/GenBank/DDBJ whole genome shotgun (WGS) entry which is preliminary data.</text>
</comment>
<organism evidence="1 2">
    <name type="scientific">Dyadobacter luteus</name>
    <dbReference type="NCBI Taxonomy" id="2259619"/>
    <lineage>
        <taxon>Bacteria</taxon>
        <taxon>Pseudomonadati</taxon>
        <taxon>Bacteroidota</taxon>
        <taxon>Cytophagia</taxon>
        <taxon>Cytophagales</taxon>
        <taxon>Spirosomataceae</taxon>
        <taxon>Dyadobacter</taxon>
    </lineage>
</organism>
<dbReference type="EMBL" id="QNUL01000002">
    <property type="protein sequence ID" value="REA63764.1"/>
    <property type="molecule type" value="Genomic_DNA"/>
</dbReference>
<dbReference type="AlphaFoldDB" id="A0A3D8YGT4"/>
<dbReference type="RefSeq" id="WP_115829515.1">
    <property type="nucleotide sequence ID" value="NZ_QNUL01000002.1"/>
</dbReference>
<gene>
    <name evidence="1" type="ORF">DSL64_04875</name>
</gene>
<dbReference type="Proteomes" id="UP000256373">
    <property type="component" value="Unassembled WGS sequence"/>
</dbReference>
<evidence type="ECO:0000313" key="2">
    <source>
        <dbReference type="Proteomes" id="UP000256373"/>
    </source>
</evidence>
<evidence type="ECO:0000313" key="1">
    <source>
        <dbReference type="EMBL" id="REA63764.1"/>
    </source>
</evidence>
<protein>
    <submittedName>
        <fullName evidence="1">Uncharacterized protein</fullName>
    </submittedName>
</protein>
<accession>A0A3D8YGT4</accession>
<sequence length="134" mass="15889">MEKYEWKQNVELICFQAKKFPDGIQEAFDTLQQNISECDKRDWYGISYQGPNGEIIYKAAINKLFSDEHHHFEDFTVTTGTYLSEEIRDWMKNPAQIGETFMKMLSDPRLDVTFPCLEWYYDDHVLCLVRLTAD</sequence>
<name>A0A3D8YGT4_9BACT</name>
<dbReference type="OrthoDB" id="328886at2"/>
<reference evidence="1 2" key="1">
    <citation type="submission" date="2018-07" db="EMBL/GenBank/DDBJ databases">
        <title>Dyadobacter roseus sp. nov., isolated from rose rhizosphere soil.</title>
        <authorList>
            <person name="Chen L."/>
        </authorList>
    </citation>
    <scope>NUCLEOTIDE SEQUENCE [LARGE SCALE GENOMIC DNA]</scope>
    <source>
        <strain evidence="1 2">RS19</strain>
    </source>
</reference>
<proteinExistence type="predicted"/>
<keyword evidence="2" id="KW-1185">Reference proteome</keyword>